<dbReference type="EMBL" id="JACQMI010000005">
    <property type="protein sequence ID" value="MBI4132662.1"/>
    <property type="molecule type" value="Genomic_DNA"/>
</dbReference>
<feature type="transmembrane region" description="Helical" evidence="1">
    <location>
        <begin position="6"/>
        <end position="24"/>
    </location>
</feature>
<dbReference type="Proteomes" id="UP000756703">
    <property type="component" value="Unassembled WGS sequence"/>
</dbReference>
<keyword evidence="1" id="KW-0812">Transmembrane</keyword>
<evidence type="ECO:0000313" key="2">
    <source>
        <dbReference type="EMBL" id="MBI4132662.1"/>
    </source>
</evidence>
<reference evidence="2" key="1">
    <citation type="submission" date="2020-07" db="EMBL/GenBank/DDBJ databases">
        <title>Huge and variable diversity of episymbiotic CPR bacteria and DPANN archaea in groundwater ecosystems.</title>
        <authorList>
            <person name="He C.Y."/>
            <person name="Keren R."/>
            <person name="Whittaker M."/>
            <person name="Farag I.F."/>
            <person name="Doudna J."/>
            <person name="Cate J.H.D."/>
            <person name="Banfield J.F."/>
        </authorList>
    </citation>
    <scope>NUCLEOTIDE SEQUENCE</scope>
    <source>
        <strain evidence="2">NC_groundwater_1225_Ag_S-0.1um_56_177</strain>
    </source>
</reference>
<evidence type="ECO:0000256" key="1">
    <source>
        <dbReference type="SAM" id="Phobius"/>
    </source>
</evidence>
<comment type="caution">
    <text evidence="2">The sequence shown here is derived from an EMBL/GenBank/DDBJ whole genome shotgun (WGS) entry which is preliminary data.</text>
</comment>
<evidence type="ECO:0000313" key="3">
    <source>
        <dbReference type="Proteomes" id="UP000756703"/>
    </source>
</evidence>
<keyword evidence="1" id="KW-1133">Transmembrane helix</keyword>
<name>A0A932YWC7_9BACT</name>
<protein>
    <submittedName>
        <fullName evidence="2">Uncharacterized protein</fullName>
    </submittedName>
</protein>
<accession>A0A932YWC7</accession>
<organism evidence="2 3">
    <name type="scientific">Candidatus Sungiibacteriota bacterium</name>
    <dbReference type="NCBI Taxonomy" id="2750080"/>
    <lineage>
        <taxon>Bacteria</taxon>
        <taxon>Candidatus Sungiibacteriota</taxon>
    </lineage>
</organism>
<proteinExistence type="predicted"/>
<gene>
    <name evidence="2" type="ORF">HY473_00990</name>
</gene>
<dbReference type="AlphaFoldDB" id="A0A932YWC7"/>
<sequence>MKLWEKIVGVILLIVFLLVFYIVLDANKYRAHVLVVAGEGRVGINPTTESLDFGDLSRGTSAIRRVNIENNTPIPMWIAVVRTGGIGELMDLNRNYFTMPGLTRDRIEFTVYMPASAEIGKTYSGRVYIFRIPFIGGANGQ</sequence>
<keyword evidence="1" id="KW-0472">Membrane</keyword>